<feature type="transmembrane region" description="Helical" evidence="8">
    <location>
        <begin position="276"/>
        <end position="300"/>
    </location>
</feature>
<keyword evidence="6 8" id="KW-0472">Membrane</keyword>
<name>A0A7M7N9L2_STRPU</name>
<dbReference type="GO" id="GO:0005886">
    <property type="term" value="C:plasma membrane"/>
    <property type="evidence" value="ECO:0000318"/>
    <property type="project" value="GO_Central"/>
</dbReference>
<dbReference type="KEGG" id="spu:105437237"/>
<feature type="transmembrane region" description="Helical" evidence="8">
    <location>
        <begin position="321"/>
        <end position="339"/>
    </location>
</feature>
<feature type="transmembrane region" description="Helical" evidence="8">
    <location>
        <begin position="97"/>
        <end position="116"/>
    </location>
</feature>
<evidence type="ECO:0000256" key="5">
    <source>
        <dbReference type="ARBA" id="ARBA00022989"/>
    </source>
</evidence>
<reference evidence="9" key="2">
    <citation type="submission" date="2021-01" db="UniProtKB">
        <authorList>
            <consortium name="EnsemblMetazoa"/>
        </authorList>
    </citation>
    <scope>IDENTIFICATION</scope>
</reference>
<feature type="transmembrane region" description="Helical" evidence="8">
    <location>
        <begin position="63"/>
        <end position="85"/>
    </location>
</feature>
<protein>
    <submittedName>
        <fullName evidence="9">Uncharacterized protein</fullName>
    </submittedName>
</protein>
<dbReference type="GO" id="GO:0071939">
    <property type="term" value="P:vitamin A import into cell"/>
    <property type="evidence" value="ECO:0000318"/>
    <property type="project" value="GO_Central"/>
</dbReference>
<keyword evidence="10" id="KW-1185">Reference proteome</keyword>
<feature type="transmembrane region" description="Helical" evidence="8">
    <location>
        <begin position="28"/>
        <end position="47"/>
    </location>
</feature>
<dbReference type="GO" id="GO:0038023">
    <property type="term" value="F:signaling receptor activity"/>
    <property type="evidence" value="ECO:0007669"/>
    <property type="project" value="InterPro"/>
</dbReference>
<dbReference type="PANTHER" id="PTHR21444:SF15">
    <property type="entry name" value="RECEPTOR FOR RETINOL UPTAKE STRA6"/>
    <property type="match status" value="1"/>
</dbReference>
<dbReference type="Pfam" id="PF14752">
    <property type="entry name" value="RBP_receptor"/>
    <property type="match status" value="1"/>
</dbReference>
<keyword evidence="4 8" id="KW-0812">Transmembrane</keyword>
<evidence type="ECO:0000256" key="6">
    <source>
        <dbReference type="ARBA" id="ARBA00023136"/>
    </source>
</evidence>
<dbReference type="Proteomes" id="UP000007110">
    <property type="component" value="Unassembled WGS sequence"/>
</dbReference>
<reference evidence="10" key="1">
    <citation type="submission" date="2015-02" db="EMBL/GenBank/DDBJ databases">
        <title>Genome sequencing for Strongylocentrotus purpuratus.</title>
        <authorList>
            <person name="Murali S."/>
            <person name="Liu Y."/>
            <person name="Vee V."/>
            <person name="English A."/>
            <person name="Wang M."/>
            <person name="Skinner E."/>
            <person name="Han Y."/>
            <person name="Muzny D.M."/>
            <person name="Worley K.C."/>
            <person name="Gibbs R.A."/>
        </authorList>
    </citation>
    <scope>NUCLEOTIDE SEQUENCE</scope>
</reference>
<evidence type="ECO:0000313" key="9">
    <source>
        <dbReference type="EnsemblMetazoa" id="XP_030833295"/>
    </source>
</evidence>
<dbReference type="InterPro" id="IPR026612">
    <property type="entry name" value="STRA6-like"/>
</dbReference>
<organism evidence="9 10">
    <name type="scientific">Strongylocentrotus purpuratus</name>
    <name type="common">Purple sea urchin</name>
    <dbReference type="NCBI Taxonomy" id="7668"/>
    <lineage>
        <taxon>Eukaryota</taxon>
        <taxon>Metazoa</taxon>
        <taxon>Echinodermata</taxon>
        <taxon>Eleutherozoa</taxon>
        <taxon>Echinozoa</taxon>
        <taxon>Echinoidea</taxon>
        <taxon>Euechinoidea</taxon>
        <taxon>Echinacea</taxon>
        <taxon>Camarodonta</taxon>
        <taxon>Echinidea</taxon>
        <taxon>Strongylocentrotidae</taxon>
        <taxon>Strongylocentrotus</taxon>
    </lineage>
</organism>
<keyword evidence="2" id="KW-0813">Transport</keyword>
<feature type="transmembrane region" description="Helical" evidence="8">
    <location>
        <begin position="345"/>
        <end position="362"/>
    </location>
</feature>
<evidence type="ECO:0000256" key="8">
    <source>
        <dbReference type="SAM" id="Phobius"/>
    </source>
</evidence>
<feature type="transmembrane region" description="Helical" evidence="8">
    <location>
        <begin position="374"/>
        <end position="395"/>
    </location>
</feature>
<dbReference type="EnsemblMetazoa" id="XM_030977435">
    <property type="protein sequence ID" value="XP_030833295"/>
    <property type="gene ID" value="LOC105437237"/>
</dbReference>
<sequence length="436" mass="50945">MPTKHLQVGSPSKTVYPMNLLDSYSNRLPYVFAFLVTSNVVIDLLQLNPGGSSLDHINPTVRFLVWALVKYAYIIIGGLVFYPLLLCITYSNFLTDVLGFVFTCNWFAMYVYIYTLCPVGSREGILNGLSYIPSLISCLGLACFFLWRIVRRLQRRCMKLRNRNFSLVEDGTDNRLMKSHYVERVKYLLRRDDKRHGCLVYEPNGQMKRLALWIYPTFAGFRYSTRIVCTFGLSLIVLYQMSIIYITRTLIIFQDLVLQFVTTSPEMTKFFETIRLAFHLSSYPAICISFINCILLLRNYRENTRELWKGDRSRFRNRTRAPHSIIVSCLSFSSFSVAYTFYGFLVLQIVLWIIMSCVVAIIRYNFLIQLLDHYWSHIFLIVLLIVIQQLLARFVLLDRKTKGALVINNRHLFNIIIHFFFFLTSSSSASWEVFFA</sequence>
<keyword evidence="7" id="KW-0675">Receptor</keyword>
<dbReference type="InParanoid" id="A0A7M7N9L2"/>
<evidence type="ECO:0000313" key="10">
    <source>
        <dbReference type="Proteomes" id="UP000007110"/>
    </source>
</evidence>
<evidence type="ECO:0000256" key="2">
    <source>
        <dbReference type="ARBA" id="ARBA00022448"/>
    </source>
</evidence>
<keyword evidence="3" id="KW-1003">Cell membrane</keyword>
<accession>A0A7M7N9L2</accession>
<feature type="transmembrane region" description="Helical" evidence="8">
    <location>
        <begin position="128"/>
        <end position="150"/>
    </location>
</feature>
<feature type="transmembrane region" description="Helical" evidence="8">
    <location>
        <begin position="415"/>
        <end position="435"/>
    </location>
</feature>
<dbReference type="RefSeq" id="XP_030833295.1">
    <property type="nucleotide sequence ID" value="XM_030977435.1"/>
</dbReference>
<dbReference type="PANTHER" id="PTHR21444">
    <property type="entry name" value="COILED-COIL DOMAIN-CONTAINING PROTEIN 180"/>
    <property type="match status" value="1"/>
</dbReference>
<evidence type="ECO:0000256" key="3">
    <source>
        <dbReference type="ARBA" id="ARBA00022475"/>
    </source>
</evidence>
<comment type="subcellular location">
    <subcellularLocation>
        <location evidence="1">Cell membrane</location>
        <topology evidence="1">Multi-pass membrane protein</topology>
    </subcellularLocation>
</comment>
<dbReference type="AlphaFoldDB" id="A0A7M7N9L2"/>
<dbReference type="GO" id="GO:0034632">
    <property type="term" value="F:retinol transmembrane transporter activity"/>
    <property type="evidence" value="ECO:0007669"/>
    <property type="project" value="InterPro"/>
</dbReference>
<evidence type="ECO:0000256" key="1">
    <source>
        <dbReference type="ARBA" id="ARBA00004651"/>
    </source>
</evidence>
<dbReference type="OMA" id="MHIESTH"/>
<dbReference type="GeneID" id="105437237"/>
<evidence type="ECO:0000256" key="4">
    <source>
        <dbReference type="ARBA" id="ARBA00022692"/>
    </source>
</evidence>
<dbReference type="OrthoDB" id="2376984at2759"/>
<proteinExistence type="predicted"/>
<feature type="transmembrane region" description="Helical" evidence="8">
    <location>
        <begin position="227"/>
        <end position="246"/>
    </location>
</feature>
<evidence type="ECO:0000256" key="7">
    <source>
        <dbReference type="ARBA" id="ARBA00023170"/>
    </source>
</evidence>
<keyword evidence="5 8" id="KW-1133">Transmembrane helix</keyword>